<sequence length="208" mass="23522">MIEQRTDEWFQQRLGKVTASRISDVIAKTKTGVSTSRQNYLIQLVSERITGKKGDSFVNQAMLDGIERESAARELYMQSSSVSVTEVGFFDHPVIKNSGASPDGAVNAEEEGKYAGLIEIKCPIETTHTNTLMSKSVPSKYIPQIQWQMACTGAKWVDFVSYNPNFPVELQLFVSRVERDDEYIKELETEVVKFLDEVDQTIIKLKEQ</sequence>
<dbReference type="PANTHER" id="PTHR46609">
    <property type="entry name" value="EXONUCLEASE, PHAGE-TYPE/RECB, C-TERMINAL DOMAIN-CONTAINING PROTEIN"/>
    <property type="match status" value="1"/>
</dbReference>
<gene>
    <name evidence="2" type="ORF">UFOVP89_11</name>
</gene>
<reference evidence="2" key="1">
    <citation type="submission" date="2020-04" db="EMBL/GenBank/DDBJ databases">
        <authorList>
            <person name="Chiriac C."/>
            <person name="Salcher M."/>
            <person name="Ghai R."/>
            <person name="Kavagutti S V."/>
        </authorList>
    </citation>
    <scope>NUCLEOTIDE SEQUENCE</scope>
</reference>
<dbReference type="SUPFAM" id="SSF52980">
    <property type="entry name" value="Restriction endonuclease-like"/>
    <property type="match status" value="1"/>
</dbReference>
<accession>A0A6J5KWB2</accession>
<dbReference type="EMBL" id="LR796197">
    <property type="protein sequence ID" value="CAB4126341.1"/>
    <property type="molecule type" value="Genomic_DNA"/>
</dbReference>
<dbReference type="CDD" id="cd22343">
    <property type="entry name" value="PDDEXK_lambda_exonuclease-like"/>
    <property type="match status" value="1"/>
</dbReference>
<dbReference type="InterPro" id="IPR051703">
    <property type="entry name" value="NF-kappa-B_Signaling_Reg"/>
</dbReference>
<dbReference type="PANTHER" id="PTHR46609:SF6">
    <property type="entry name" value="EXONUCLEASE, PHAGE-TYPE_RECB, C-TERMINAL DOMAIN-CONTAINING PROTEIN-RELATED"/>
    <property type="match status" value="1"/>
</dbReference>
<organism evidence="2">
    <name type="scientific">uncultured Caudovirales phage</name>
    <dbReference type="NCBI Taxonomy" id="2100421"/>
    <lineage>
        <taxon>Viruses</taxon>
        <taxon>Duplodnaviria</taxon>
        <taxon>Heunggongvirae</taxon>
        <taxon>Uroviricota</taxon>
        <taxon>Caudoviricetes</taxon>
        <taxon>Peduoviridae</taxon>
        <taxon>Maltschvirus</taxon>
        <taxon>Maltschvirus maltsch</taxon>
    </lineage>
</organism>
<dbReference type="InterPro" id="IPR011335">
    <property type="entry name" value="Restrct_endonuc-II-like"/>
</dbReference>
<evidence type="ECO:0000259" key="1">
    <source>
        <dbReference type="Pfam" id="PF09588"/>
    </source>
</evidence>
<keyword evidence="2" id="KW-0378">Hydrolase</keyword>
<name>A0A6J5KWB2_9CAUD</name>
<dbReference type="Gene3D" id="3.90.320.10">
    <property type="match status" value="1"/>
</dbReference>
<keyword evidence="2" id="KW-0540">Nuclease</keyword>
<dbReference type="NCBIfam" id="TIGR03033">
    <property type="entry name" value="phage_rel_nuc"/>
    <property type="match status" value="1"/>
</dbReference>
<dbReference type="GO" id="GO:0004519">
    <property type="term" value="F:endonuclease activity"/>
    <property type="evidence" value="ECO:0007669"/>
    <property type="project" value="UniProtKB-KW"/>
</dbReference>
<feature type="domain" description="YqaJ viral recombinase" evidence="1">
    <location>
        <begin position="8"/>
        <end position="154"/>
    </location>
</feature>
<dbReference type="InterPro" id="IPR017482">
    <property type="entry name" value="Lambda-type_endonuclease"/>
</dbReference>
<dbReference type="InterPro" id="IPR019080">
    <property type="entry name" value="YqaJ_viral_recombinase"/>
</dbReference>
<protein>
    <submittedName>
        <fullName evidence="2">Phage_rel_nuc, putative phage-type endonuclease</fullName>
    </submittedName>
</protein>
<evidence type="ECO:0000313" key="2">
    <source>
        <dbReference type="EMBL" id="CAB4126341.1"/>
    </source>
</evidence>
<dbReference type="InterPro" id="IPR011604">
    <property type="entry name" value="PDDEXK-like_dom_sf"/>
</dbReference>
<keyword evidence="2" id="KW-0255">Endonuclease</keyword>
<proteinExistence type="predicted"/>
<dbReference type="Pfam" id="PF09588">
    <property type="entry name" value="YqaJ"/>
    <property type="match status" value="1"/>
</dbReference>